<sequence length="70" mass="7650">MPAPPGQKRPQEKQNMKGLHHAAQEAVPSSKRAAPFHPLPVSAVQEWTGEQNVPKTLSVPPLRHGREQGT</sequence>
<reference evidence="2 3" key="1">
    <citation type="submission" date="2018-03" db="EMBL/GenBank/DDBJ databases">
        <authorList>
            <person name="Keele B.F."/>
        </authorList>
    </citation>
    <scope>NUCLEOTIDE SEQUENCE [LARGE SCALE GENOMIC DNA]</scope>
    <source>
        <strain evidence="2">ZCTH4_d</strain>
    </source>
</reference>
<protein>
    <submittedName>
        <fullName evidence="2">Uncharacterized protein</fullName>
    </submittedName>
</protein>
<organism evidence="2 3">
    <name type="scientific">Caldibacillus debilis</name>
    <dbReference type="NCBI Taxonomy" id="301148"/>
    <lineage>
        <taxon>Bacteria</taxon>
        <taxon>Bacillati</taxon>
        <taxon>Bacillota</taxon>
        <taxon>Bacilli</taxon>
        <taxon>Bacillales</taxon>
        <taxon>Bacillaceae</taxon>
        <taxon>Caldibacillus</taxon>
    </lineage>
</organism>
<dbReference type="Proteomes" id="UP000257014">
    <property type="component" value="Unassembled WGS sequence"/>
</dbReference>
<proteinExistence type="predicted"/>
<evidence type="ECO:0000256" key="1">
    <source>
        <dbReference type="SAM" id="MobiDB-lite"/>
    </source>
</evidence>
<dbReference type="EMBL" id="QEWE01000014">
    <property type="protein sequence ID" value="REJ29431.1"/>
    <property type="molecule type" value="Genomic_DNA"/>
</dbReference>
<accession>A0A3E0K678</accession>
<name>A0A3E0K678_9BACI</name>
<comment type="caution">
    <text evidence="2">The sequence shown here is derived from an EMBL/GenBank/DDBJ whole genome shotgun (WGS) entry which is preliminary data.</text>
</comment>
<dbReference type="AlphaFoldDB" id="A0A3E0K678"/>
<gene>
    <name evidence="2" type="ORF">C6P37_05685</name>
</gene>
<feature type="region of interest" description="Disordered" evidence="1">
    <location>
        <begin position="1"/>
        <end position="70"/>
    </location>
</feature>
<evidence type="ECO:0000313" key="2">
    <source>
        <dbReference type="EMBL" id="REJ29431.1"/>
    </source>
</evidence>
<evidence type="ECO:0000313" key="3">
    <source>
        <dbReference type="Proteomes" id="UP000257014"/>
    </source>
</evidence>